<protein>
    <submittedName>
        <fullName evidence="3">Lytic murein transglycosylase</fullName>
    </submittedName>
</protein>
<dbReference type="PROSITE" id="PS00922">
    <property type="entry name" value="TRANSGLYCOSYLASE"/>
    <property type="match status" value="1"/>
</dbReference>
<sequence>MLIISRSILYLLLTVVFLLYQNKVYGKQYIEVVSDNSSSSEKLKSQSSAKSRLTTINPSQSNHNIIQLRGGRSQNQPLPSPNITAGGVKSTLYQPIIRASSEKWNVDASLIYAVIHVESYFNPTAQSPAYAYGLMQITEDGAAQEVAKRYRGGVSYSIQQIFDPITNIDIGTAYLSILDTVYLRNIRDRNSRKLLVIAAYNCGLSNLMKYGFDTQSLSHLTFRVSQLTTEQLYVKLTKEFPIKETRNYVARVVEMQSRYLNR</sequence>
<evidence type="ECO:0000256" key="1">
    <source>
        <dbReference type="ARBA" id="ARBA00007734"/>
    </source>
</evidence>
<dbReference type="Proteomes" id="UP000279760">
    <property type="component" value="Chromosome 1"/>
</dbReference>
<dbReference type="InterPro" id="IPR023346">
    <property type="entry name" value="Lysozyme-like_dom_sf"/>
</dbReference>
<dbReference type="PANTHER" id="PTHR37423:SF2">
    <property type="entry name" value="MEMBRANE-BOUND LYTIC MUREIN TRANSGLYCOSYLASE C"/>
    <property type="match status" value="1"/>
</dbReference>
<organism evidence="3 4">
    <name type="scientific">Vibrio mediterranei</name>
    <dbReference type="NCBI Taxonomy" id="689"/>
    <lineage>
        <taxon>Bacteria</taxon>
        <taxon>Pseudomonadati</taxon>
        <taxon>Pseudomonadota</taxon>
        <taxon>Gammaproteobacteria</taxon>
        <taxon>Vibrionales</taxon>
        <taxon>Vibrionaceae</taxon>
        <taxon>Vibrio</taxon>
    </lineage>
</organism>
<dbReference type="PANTHER" id="PTHR37423">
    <property type="entry name" value="SOLUBLE LYTIC MUREIN TRANSGLYCOSYLASE-RELATED"/>
    <property type="match status" value="1"/>
</dbReference>
<accession>A0A3G4V862</accession>
<evidence type="ECO:0000313" key="4">
    <source>
        <dbReference type="Proteomes" id="UP000279760"/>
    </source>
</evidence>
<name>A0A3G4V862_9VIBR</name>
<proteinExistence type="inferred from homology"/>
<dbReference type="AlphaFoldDB" id="A0A3G4V862"/>
<dbReference type="SUPFAM" id="SSF53955">
    <property type="entry name" value="Lysozyme-like"/>
    <property type="match status" value="1"/>
</dbReference>
<gene>
    <name evidence="3" type="ORF">ECB94_01150</name>
</gene>
<dbReference type="GO" id="GO:0000270">
    <property type="term" value="P:peptidoglycan metabolic process"/>
    <property type="evidence" value="ECO:0007669"/>
    <property type="project" value="InterPro"/>
</dbReference>
<evidence type="ECO:0000313" key="3">
    <source>
        <dbReference type="EMBL" id="AYV19988.1"/>
    </source>
</evidence>
<evidence type="ECO:0000259" key="2">
    <source>
        <dbReference type="Pfam" id="PF01464"/>
    </source>
</evidence>
<reference evidence="3 4" key="1">
    <citation type="submission" date="2018-11" db="EMBL/GenBank/DDBJ databases">
        <title>Complete Genome Sequence of Vbrio mediterranei 117-T6: a Potential Pathogen Bacteria Isolated from the Conchocelis of Pyropia.</title>
        <authorList>
            <person name="Liu Q."/>
        </authorList>
    </citation>
    <scope>NUCLEOTIDE SEQUENCE [LARGE SCALE GENOMIC DNA]</scope>
    <source>
        <strain evidence="3 4">117-T6</strain>
    </source>
</reference>
<comment type="similarity">
    <text evidence="1">Belongs to the transglycosylase Slt family.</text>
</comment>
<dbReference type="CDD" id="cd16893">
    <property type="entry name" value="LT_MltC_MltE"/>
    <property type="match status" value="1"/>
</dbReference>
<feature type="domain" description="Transglycosylase SLT" evidence="2">
    <location>
        <begin position="97"/>
        <end position="211"/>
    </location>
</feature>
<dbReference type="Gene3D" id="1.10.530.10">
    <property type="match status" value="1"/>
</dbReference>
<dbReference type="InterPro" id="IPR000189">
    <property type="entry name" value="Transglyc_AS"/>
</dbReference>
<dbReference type="GO" id="GO:0016020">
    <property type="term" value="C:membrane"/>
    <property type="evidence" value="ECO:0007669"/>
    <property type="project" value="InterPro"/>
</dbReference>
<dbReference type="InterPro" id="IPR008258">
    <property type="entry name" value="Transglycosylase_SLT_dom_1"/>
</dbReference>
<dbReference type="GO" id="GO:0008933">
    <property type="term" value="F:peptidoglycan lytic transglycosylase activity"/>
    <property type="evidence" value="ECO:0007669"/>
    <property type="project" value="InterPro"/>
</dbReference>
<dbReference type="EMBL" id="CP033577">
    <property type="protein sequence ID" value="AYV19988.1"/>
    <property type="molecule type" value="Genomic_DNA"/>
</dbReference>
<dbReference type="Pfam" id="PF01464">
    <property type="entry name" value="SLT"/>
    <property type="match status" value="1"/>
</dbReference>